<evidence type="ECO:0000313" key="3">
    <source>
        <dbReference type="EMBL" id="CFR85800.1"/>
    </source>
</evidence>
<sequence length="326" mass="35212">MFGGKPAWGGAGIRIALAEAGPFHQPAGGQLDAVGRGIVRDRTVLSGGRVTGQPFVNILGDHRVCEERSHAPGVMVGRVQHHALACPQGQHRFADRLRVGALAAGRIQRGDQLAVAQRCAAARRIQRKLHLQDHGGHRKPISVFEHARAIAEAQVARGYPTHLTRAPIQKPNPSDGVRHLRAIRPHVLHGCRPGRSWDARQAFQSAQTLFDGPNHHVIEDRTGLGPHQVTVDGDAAIGQPHHGQVGQVLGDHQIGATSKHQRAVSSGLGRRIQVPQRSHHLFGAGASDDTSGDRAHTQSGQRRQRDRLGNMRTGKERTDTAPFHGP</sequence>
<feature type="compositionally biased region" description="Basic and acidic residues" evidence="1">
    <location>
        <begin position="213"/>
        <end position="222"/>
    </location>
</feature>
<gene>
    <name evidence="3" type="ORF">ERS007657_02426</name>
    <name evidence="2" type="ORF">ERS007688_02864</name>
    <name evidence="4" type="ORF">ERS027646_03850</name>
</gene>
<evidence type="ECO:0000313" key="5">
    <source>
        <dbReference type="Proteomes" id="UP000046680"/>
    </source>
</evidence>
<evidence type="ECO:0000313" key="6">
    <source>
        <dbReference type="Proteomes" id="UP000046947"/>
    </source>
</evidence>
<protein>
    <submittedName>
        <fullName evidence="4">Uncharacterized protein</fullName>
    </submittedName>
</protein>
<dbReference type="Proteomes" id="UP000046680">
    <property type="component" value="Unassembled WGS sequence"/>
</dbReference>
<feature type="region of interest" description="Disordered" evidence="1">
    <location>
        <begin position="211"/>
        <end position="326"/>
    </location>
</feature>
<evidence type="ECO:0000313" key="4">
    <source>
        <dbReference type="EMBL" id="CKT59157.1"/>
    </source>
</evidence>
<dbReference type="EMBL" id="CNGE01000997">
    <property type="protein sequence ID" value="CKT59157.1"/>
    <property type="molecule type" value="Genomic_DNA"/>
</dbReference>
<evidence type="ECO:0000313" key="7">
    <source>
        <dbReference type="Proteomes" id="UP000048948"/>
    </source>
</evidence>
<dbReference type="Proteomes" id="UP000046947">
    <property type="component" value="Unassembled WGS sequence"/>
</dbReference>
<feature type="compositionally biased region" description="Basic and acidic residues" evidence="1">
    <location>
        <begin position="306"/>
        <end position="319"/>
    </location>
</feature>
<proteinExistence type="predicted"/>
<reference evidence="5 6" key="1">
    <citation type="submission" date="2015-03" db="EMBL/GenBank/DDBJ databases">
        <authorList>
            <consortium name="Pathogen Informatics"/>
        </authorList>
    </citation>
    <scope>NUCLEOTIDE SEQUENCE [LARGE SCALE GENOMIC DNA]</scope>
    <source>
        <strain evidence="4 7">Bir 172</strain>
        <strain evidence="3 5">C09601061</strain>
        <strain evidence="2 6">H09601792</strain>
    </source>
</reference>
<dbReference type="EMBL" id="CGCX01000931">
    <property type="protein sequence ID" value="CFR85800.1"/>
    <property type="molecule type" value="Genomic_DNA"/>
</dbReference>
<dbReference type="AlphaFoldDB" id="A0A655AS09"/>
<accession>A0A655AS09</accession>
<evidence type="ECO:0000313" key="2">
    <source>
        <dbReference type="EMBL" id="CFE60362.1"/>
    </source>
</evidence>
<name>A0A655AS09_MYCTX</name>
<organism evidence="4 7">
    <name type="scientific">Mycobacterium tuberculosis</name>
    <dbReference type="NCBI Taxonomy" id="1773"/>
    <lineage>
        <taxon>Bacteria</taxon>
        <taxon>Bacillati</taxon>
        <taxon>Actinomycetota</taxon>
        <taxon>Actinomycetes</taxon>
        <taxon>Mycobacteriales</taxon>
        <taxon>Mycobacteriaceae</taxon>
        <taxon>Mycobacterium</taxon>
        <taxon>Mycobacterium tuberculosis complex</taxon>
    </lineage>
</organism>
<evidence type="ECO:0000256" key="1">
    <source>
        <dbReference type="SAM" id="MobiDB-lite"/>
    </source>
</evidence>
<dbReference type="Proteomes" id="UP000048948">
    <property type="component" value="Unassembled WGS sequence"/>
</dbReference>
<dbReference type="EMBL" id="CFOH01000536">
    <property type="protein sequence ID" value="CFE60362.1"/>
    <property type="molecule type" value="Genomic_DNA"/>
</dbReference>